<name>A0A916Y7L0_9SPHN</name>
<reference evidence="3 4" key="1">
    <citation type="journal article" date="2014" name="Int. J. Syst. Evol. Microbiol.">
        <title>Complete genome sequence of Corynebacterium casei LMG S-19264T (=DSM 44701T), isolated from a smear-ripened cheese.</title>
        <authorList>
            <consortium name="US DOE Joint Genome Institute (JGI-PGF)"/>
            <person name="Walter F."/>
            <person name="Albersmeier A."/>
            <person name="Kalinowski J."/>
            <person name="Ruckert C."/>
        </authorList>
    </citation>
    <scope>NUCLEOTIDE SEQUENCE [LARGE SCALE GENOMIC DNA]</scope>
    <source>
        <strain evidence="3 4">CGMCC 1.15358</strain>
    </source>
</reference>
<dbReference type="PRINTS" id="PR00111">
    <property type="entry name" value="ABHYDROLASE"/>
</dbReference>
<dbReference type="Pfam" id="PF12697">
    <property type="entry name" value="Abhydrolase_6"/>
    <property type="match status" value="1"/>
</dbReference>
<dbReference type="GO" id="GO:0016787">
    <property type="term" value="F:hydrolase activity"/>
    <property type="evidence" value="ECO:0007669"/>
    <property type="project" value="UniProtKB-KW"/>
</dbReference>
<proteinExistence type="predicted"/>
<dbReference type="PANTHER" id="PTHR43798">
    <property type="entry name" value="MONOACYLGLYCEROL LIPASE"/>
    <property type="match status" value="1"/>
</dbReference>
<dbReference type="GO" id="GO:0016020">
    <property type="term" value="C:membrane"/>
    <property type="evidence" value="ECO:0007669"/>
    <property type="project" value="TreeGrafter"/>
</dbReference>
<evidence type="ECO:0000313" key="3">
    <source>
        <dbReference type="EMBL" id="GGD32588.1"/>
    </source>
</evidence>
<dbReference type="InterPro" id="IPR050266">
    <property type="entry name" value="AB_hydrolase_sf"/>
</dbReference>
<sequence length="254" mass="28059">MQPPHYIRIGTPGMPKVVFGHGWGRSHRDFIPVAEALAPSIDAYLFDLPGHGKSERPEDAWGTVEYAEYMARYIVGDLGISKCVWVGHSFGGRVGLRLGVQSPGMLDHLVIVAGAGVPRNVTTKERWKRKWNGRKFQRLKAQAKTEDDLIALEKKFGSPDYVMSRETGMRDIFVATISEDQSADLPRIPTETTLIYGSADTETPPEIGKKIAALVPNSTYVECPHYDHISILDRGRHQIALAIKEAVTIPGEAA</sequence>
<dbReference type="InterPro" id="IPR000073">
    <property type="entry name" value="AB_hydrolase_1"/>
</dbReference>
<dbReference type="EMBL" id="BMIO01000001">
    <property type="protein sequence ID" value="GGD32588.1"/>
    <property type="molecule type" value="Genomic_DNA"/>
</dbReference>
<keyword evidence="4" id="KW-1185">Reference proteome</keyword>
<dbReference type="OrthoDB" id="8680283at2"/>
<dbReference type="RefSeq" id="WP_066765519.1">
    <property type="nucleotide sequence ID" value="NZ_BMIO01000001.1"/>
</dbReference>
<dbReference type="SUPFAM" id="SSF53474">
    <property type="entry name" value="alpha/beta-Hydrolases"/>
    <property type="match status" value="1"/>
</dbReference>
<gene>
    <name evidence="3" type="ORF">GCM10010989_03310</name>
</gene>
<dbReference type="InterPro" id="IPR029058">
    <property type="entry name" value="AB_hydrolase_fold"/>
</dbReference>
<comment type="caution">
    <text evidence="3">The sequence shown here is derived from an EMBL/GenBank/DDBJ whole genome shotgun (WGS) entry which is preliminary data.</text>
</comment>
<feature type="domain" description="AB hydrolase-1" evidence="2">
    <location>
        <begin position="17"/>
        <end position="237"/>
    </location>
</feature>
<evidence type="ECO:0000313" key="4">
    <source>
        <dbReference type="Proteomes" id="UP000598997"/>
    </source>
</evidence>
<keyword evidence="1 3" id="KW-0378">Hydrolase</keyword>
<evidence type="ECO:0000256" key="1">
    <source>
        <dbReference type="ARBA" id="ARBA00022801"/>
    </source>
</evidence>
<dbReference type="PANTHER" id="PTHR43798:SF31">
    <property type="entry name" value="AB HYDROLASE SUPERFAMILY PROTEIN YCLE"/>
    <property type="match status" value="1"/>
</dbReference>
<dbReference type="Gene3D" id="3.40.50.1820">
    <property type="entry name" value="alpha/beta hydrolase"/>
    <property type="match status" value="1"/>
</dbReference>
<protein>
    <submittedName>
        <fullName evidence="3">Alpha/beta hydrolase</fullName>
    </submittedName>
</protein>
<dbReference type="AlphaFoldDB" id="A0A916Y7L0"/>
<organism evidence="3 4">
    <name type="scientific">Croceicoccus pelagius</name>
    <dbReference type="NCBI Taxonomy" id="1703341"/>
    <lineage>
        <taxon>Bacteria</taxon>
        <taxon>Pseudomonadati</taxon>
        <taxon>Pseudomonadota</taxon>
        <taxon>Alphaproteobacteria</taxon>
        <taxon>Sphingomonadales</taxon>
        <taxon>Erythrobacteraceae</taxon>
        <taxon>Croceicoccus</taxon>
    </lineage>
</organism>
<dbReference type="Proteomes" id="UP000598997">
    <property type="component" value="Unassembled WGS sequence"/>
</dbReference>
<evidence type="ECO:0000259" key="2">
    <source>
        <dbReference type="Pfam" id="PF12697"/>
    </source>
</evidence>
<accession>A0A916Y7L0</accession>